<dbReference type="EMBL" id="OV725077">
    <property type="protein sequence ID" value="CAH1390067.1"/>
    <property type="molecule type" value="Genomic_DNA"/>
</dbReference>
<dbReference type="OrthoDB" id="103349at2759"/>
<dbReference type="GO" id="GO:0008484">
    <property type="term" value="F:sulfuric ester hydrolase activity"/>
    <property type="evidence" value="ECO:0007669"/>
    <property type="project" value="InterPro"/>
</dbReference>
<keyword evidence="3" id="KW-0479">Metal-binding</keyword>
<keyword evidence="5" id="KW-0325">Glycoprotein</keyword>
<evidence type="ECO:0000256" key="3">
    <source>
        <dbReference type="ARBA" id="ARBA00022723"/>
    </source>
</evidence>
<feature type="domain" description="Sulfatase N-terminal" evidence="6">
    <location>
        <begin position="63"/>
        <end position="116"/>
    </location>
</feature>
<evidence type="ECO:0000256" key="4">
    <source>
        <dbReference type="ARBA" id="ARBA00022837"/>
    </source>
</evidence>
<accession>A0A9P0E0D6</accession>
<keyword evidence="4" id="KW-0106">Calcium</keyword>
<dbReference type="InterPro" id="IPR017850">
    <property type="entry name" value="Alkaline_phosphatase_core_sf"/>
</dbReference>
<dbReference type="Gene3D" id="3.40.720.10">
    <property type="entry name" value="Alkaline Phosphatase, subunit A"/>
    <property type="match status" value="1"/>
</dbReference>
<sequence length="122" mass="13460">MVITKANIKPRGTLSLKTSKVKTTTQGKEVISPKKLNEVKLPSHNMKSTSEPGTSLVNEWTEGWNDVGFHGSDQFPTPNIDALAYNGVILNKHYVQQTCSPSRSALMTGRYPIHTSKYISIS</sequence>
<keyword evidence="8" id="KW-1185">Reference proteome</keyword>
<comment type="similarity">
    <text evidence="2">Belongs to the sulfatase family.</text>
</comment>
<dbReference type="PANTHER" id="PTHR10342">
    <property type="entry name" value="ARYLSULFATASE"/>
    <property type="match status" value="1"/>
</dbReference>
<comment type="cofactor">
    <cofactor evidence="1">
        <name>Ca(2+)</name>
        <dbReference type="ChEBI" id="CHEBI:29108"/>
    </cofactor>
</comment>
<dbReference type="GO" id="GO:0046872">
    <property type="term" value="F:metal ion binding"/>
    <property type="evidence" value="ECO:0007669"/>
    <property type="project" value="UniProtKB-KW"/>
</dbReference>
<dbReference type="PANTHER" id="PTHR10342:SF273">
    <property type="entry name" value="RE14504P"/>
    <property type="match status" value="1"/>
</dbReference>
<evidence type="ECO:0000256" key="1">
    <source>
        <dbReference type="ARBA" id="ARBA00001913"/>
    </source>
</evidence>
<dbReference type="AlphaFoldDB" id="A0A9P0E0D6"/>
<name>A0A9P0E0D6_NEZVI</name>
<organism evidence="7 8">
    <name type="scientific">Nezara viridula</name>
    <name type="common">Southern green stink bug</name>
    <name type="synonym">Cimex viridulus</name>
    <dbReference type="NCBI Taxonomy" id="85310"/>
    <lineage>
        <taxon>Eukaryota</taxon>
        <taxon>Metazoa</taxon>
        <taxon>Ecdysozoa</taxon>
        <taxon>Arthropoda</taxon>
        <taxon>Hexapoda</taxon>
        <taxon>Insecta</taxon>
        <taxon>Pterygota</taxon>
        <taxon>Neoptera</taxon>
        <taxon>Paraneoptera</taxon>
        <taxon>Hemiptera</taxon>
        <taxon>Heteroptera</taxon>
        <taxon>Panheteroptera</taxon>
        <taxon>Pentatomomorpha</taxon>
        <taxon>Pentatomoidea</taxon>
        <taxon>Pentatomidae</taxon>
        <taxon>Pentatominae</taxon>
        <taxon>Nezara</taxon>
    </lineage>
</organism>
<dbReference type="InterPro" id="IPR000917">
    <property type="entry name" value="Sulfatase_N"/>
</dbReference>
<evidence type="ECO:0000256" key="2">
    <source>
        <dbReference type="ARBA" id="ARBA00008779"/>
    </source>
</evidence>
<evidence type="ECO:0000313" key="8">
    <source>
        <dbReference type="Proteomes" id="UP001152798"/>
    </source>
</evidence>
<proteinExistence type="inferred from homology"/>
<gene>
    <name evidence="7" type="ORF">NEZAVI_LOCUS1327</name>
</gene>
<dbReference type="InterPro" id="IPR047115">
    <property type="entry name" value="ARSB"/>
</dbReference>
<evidence type="ECO:0000256" key="5">
    <source>
        <dbReference type="ARBA" id="ARBA00023180"/>
    </source>
</evidence>
<dbReference type="Pfam" id="PF00884">
    <property type="entry name" value="Sulfatase"/>
    <property type="match status" value="1"/>
</dbReference>
<dbReference type="Proteomes" id="UP001152798">
    <property type="component" value="Chromosome 1"/>
</dbReference>
<evidence type="ECO:0000313" key="7">
    <source>
        <dbReference type="EMBL" id="CAH1390067.1"/>
    </source>
</evidence>
<evidence type="ECO:0000259" key="6">
    <source>
        <dbReference type="Pfam" id="PF00884"/>
    </source>
</evidence>
<dbReference type="SUPFAM" id="SSF53649">
    <property type="entry name" value="Alkaline phosphatase-like"/>
    <property type="match status" value="1"/>
</dbReference>
<protein>
    <recommendedName>
        <fullName evidence="6">Sulfatase N-terminal domain-containing protein</fullName>
    </recommendedName>
</protein>
<reference evidence="7" key="1">
    <citation type="submission" date="2022-01" db="EMBL/GenBank/DDBJ databases">
        <authorList>
            <person name="King R."/>
        </authorList>
    </citation>
    <scope>NUCLEOTIDE SEQUENCE</scope>
</reference>